<dbReference type="PROSITE" id="PS50801">
    <property type="entry name" value="STAS"/>
    <property type="match status" value="1"/>
</dbReference>
<dbReference type="Gene3D" id="3.30.750.24">
    <property type="entry name" value="STAS domain"/>
    <property type="match status" value="1"/>
</dbReference>
<gene>
    <name evidence="2" type="ORF">JJB74_04140</name>
</gene>
<dbReference type="Proteomes" id="UP000622890">
    <property type="component" value="Unassembled WGS sequence"/>
</dbReference>
<dbReference type="InterPro" id="IPR036513">
    <property type="entry name" value="STAS_dom_sf"/>
</dbReference>
<dbReference type="SUPFAM" id="SSF52091">
    <property type="entry name" value="SpoIIaa-like"/>
    <property type="match status" value="1"/>
</dbReference>
<dbReference type="CDD" id="cd07043">
    <property type="entry name" value="STAS_anti-anti-sigma_factors"/>
    <property type="match status" value="1"/>
</dbReference>
<proteinExistence type="predicted"/>
<keyword evidence="3" id="KW-1185">Reference proteome</keyword>
<protein>
    <submittedName>
        <fullName evidence="2">STAS domain-containing protein</fullName>
    </submittedName>
</protein>
<feature type="domain" description="STAS" evidence="1">
    <location>
        <begin position="1"/>
        <end position="83"/>
    </location>
</feature>
<sequence length="83" mass="8538">MMQVPDRLTLANARAALAEGLSAIAAGQREFDLSPVTAVDSSAVALVLAWKRAARASGSELVIAHAPESLHSLAQLYGVAGLL</sequence>
<evidence type="ECO:0000259" key="1">
    <source>
        <dbReference type="PROSITE" id="PS50801"/>
    </source>
</evidence>
<dbReference type="RefSeq" id="WP_200590519.1">
    <property type="nucleotide sequence ID" value="NZ_JAEPBG010000001.1"/>
</dbReference>
<comment type="caution">
    <text evidence="2">The sequence shown here is derived from an EMBL/GenBank/DDBJ whole genome shotgun (WGS) entry which is preliminary data.</text>
</comment>
<dbReference type="Pfam" id="PF13466">
    <property type="entry name" value="STAS_2"/>
    <property type="match status" value="1"/>
</dbReference>
<name>A0A934W4E5_9BURK</name>
<evidence type="ECO:0000313" key="2">
    <source>
        <dbReference type="EMBL" id="MBK4733797.1"/>
    </source>
</evidence>
<dbReference type="InterPro" id="IPR058548">
    <property type="entry name" value="MlaB-like_STAS"/>
</dbReference>
<dbReference type="InterPro" id="IPR002645">
    <property type="entry name" value="STAS_dom"/>
</dbReference>
<dbReference type="AlphaFoldDB" id="A0A934W4E5"/>
<accession>A0A934W4E5</accession>
<reference evidence="2" key="1">
    <citation type="submission" date="2021-01" db="EMBL/GenBank/DDBJ databases">
        <title>Genome sequence of strain Noviherbaspirillum sp. DKR-6.</title>
        <authorList>
            <person name="Chaudhary D.K."/>
        </authorList>
    </citation>
    <scope>NUCLEOTIDE SEQUENCE</scope>
    <source>
        <strain evidence="2">DKR-6</strain>
    </source>
</reference>
<dbReference type="EMBL" id="JAEPBG010000001">
    <property type="protein sequence ID" value="MBK4733797.1"/>
    <property type="molecule type" value="Genomic_DNA"/>
</dbReference>
<organism evidence="2 3">
    <name type="scientific">Noviherbaspirillum pedocola</name>
    <dbReference type="NCBI Taxonomy" id="2801341"/>
    <lineage>
        <taxon>Bacteria</taxon>
        <taxon>Pseudomonadati</taxon>
        <taxon>Pseudomonadota</taxon>
        <taxon>Betaproteobacteria</taxon>
        <taxon>Burkholderiales</taxon>
        <taxon>Oxalobacteraceae</taxon>
        <taxon>Noviherbaspirillum</taxon>
    </lineage>
</organism>
<evidence type="ECO:0000313" key="3">
    <source>
        <dbReference type="Proteomes" id="UP000622890"/>
    </source>
</evidence>